<evidence type="ECO:0000313" key="2">
    <source>
        <dbReference type="Proteomes" id="UP000076796"/>
    </source>
</evidence>
<dbReference type="RefSeq" id="WP_006212235.1">
    <property type="nucleotide sequence ID" value="NZ_CBCSBX010000002.1"/>
</dbReference>
<keyword evidence="1" id="KW-0808">Transferase</keyword>
<dbReference type="Proteomes" id="UP000076796">
    <property type="component" value="Unassembled WGS sequence"/>
</dbReference>
<name>A0A163FND2_9BACL</name>
<keyword evidence="1" id="KW-0670">Pyruvate</keyword>
<organism evidence="1 2">
    <name type="scientific">Paenibacillus glucanolyticus</name>
    <dbReference type="NCBI Taxonomy" id="59843"/>
    <lineage>
        <taxon>Bacteria</taxon>
        <taxon>Bacillati</taxon>
        <taxon>Bacillota</taxon>
        <taxon>Bacilli</taxon>
        <taxon>Bacillales</taxon>
        <taxon>Paenibacillaceae</taxon>
        <taxon>Paenibacillus</taxon>
    </lineage>
</organism>
<gene>
    <name evidence="1" type="ORF">AWU65_31015</name>
</gene>
<dbReference type="GeneID" id="97553826"/>
<keyword evidence="2" id="KW-1185">Reference proteome</keyword>
<comment type="caution">
    <text evidence="1">The sequence shown here is derived from an EMBL/GenBank/DDBJ whole genome shotgun (WGS) entry which is preliminary data.</text>
</comment>
<proteinExistence type="predicted"/>
<dbReference type="OrthoDB" id="2605244at2"/>
<protein>
    <submittedName>
        <fullName evidence="1">Pyruvate kinase</fullName>
    </submittedName>
</protein>
<dbReference type="GO" id="GO:0016301">
    <property type="term" value="F:kinase activity"/>
    <property type="evidence" value="ECO:0007669"/>
    <property type="project" value="UniProtKB-KW"/>
</dbReference>
<reference evidence="1" key="1">
    <citation type="journal article" date="2016" name="Genome Announc.">
        <title>Draft genomes of two strains of Paenibacillus glucanolyticus with capability to degrade lignocellulose.</title>
        <authorList>
            <person name="Mathews S.L."/>
            <person name="Pawlak J."/>
            <person name="Grunden A.M."/>
        </authorList>
    </citation>
    <scope>NUCLEOTIDE SEQUENCE [LARGE SCALE GENOMIC DNA]</scope>
    <source>
        <strain evidence="1">SLM1</strain>
    </source>
</reference>
<dbReference type="AlphaFoldDB" id="A0A163FND2"/>
<keyword evidence="1" id="KW-0418">Kinase</keyword>
<accession>A0A163FND2</accession>
<sequence length="185" mass="21527">MQIDIQKLYDKYMTLDIPNPFNLEQIDQILKDKYFAVETDLENFSGLRFDPYENFDEAVKAYSFRDKRGIKELFKLNSEEYDESLVPNGINLTVNSKDNMYISGGTEIGGSNLLSIETAIFFGIDKEEMTLGNERFEDYLVALYLAGYIQFENDTILEDVYKRYRDSYLLEYYGPSSGRGGEKLY</sequence>
<dbReference type="KEGG" id="pglu:A3958_03280"/>
<evidence type="ECO:0000313" key="1">
    <source>
        <dbReference type="EMBL" id="KZS44488.1"/>
    </source>
</evidence>
<dbReference type="EMBL" id="LWMH01000002">
    <property type="protein sequence ID" value="KZS44488.1"/>
    <property type="molecule type" value="Genomic_DNA"/>
</dbReference>